<evidence type="ECO:0000259" key="1">
    <source>
        <dbReference type="SMART" id="SM00954"/>
    </source>
</evidence>
<dbReference type="InterPro" id="IPR043519">
    <property type="entry name" value="NT_sf"/>
</dbReference>
<dbReference type="PANTHER" id="PTHR41773">
    <property type="entry name" value="GTP PYROPHOSPHATASE-RELATED"/>
    <property type="match status" value="1"/>
</dbReference>
<evidence type="ECO:0000313" key="2">
    <source>
        <dbReference type="EMBL" id="KAK5997701.1"/>
    </source>
</evidence>
<dbReference type="EMBL" id="JAVFKD010000001">
    <property type="protein sequence ID" value="KAK5997701.1"/>
    <property type="molecule type" value="Genomic_DNA"/>
</dbReference>
<gene>
    <name evidence="2" type="ORF">PT974_00057</name>
</gene>
<protein>
    <recommendedName>
        <fullName evidence="1">RelA/SpoT domain-containing protein</fullName>
    </recommendedName>
</protein>
<accession>A0ABR0T122</accession>
<dbReference type="Proteomes" id="UP001338125">
    <property type="component" value="Unassembled WGS sequence"/>
</dbReference>
<reference evidence="2 3" key="1">
    <citation type="submission" date="2024-01" db="EMBL/GenBank/DDBJ databases">
        <title>Complete genome of Cladobotryum mycophilum ATHUM6906.</title>
        <authorList>
            <person name="Christinaki A.C."/>
            <person name="Myridakis A.I."/>
            <person name="Kouvelis V.N."/>
        </authorList>
    </citation>
    <scope>NUCLEOTIDE SEQUENCE [LARGE SCALE GENOMIC DNA]</scope>
    <source>
        <strain evidence="2 3">ATHUM6906</strain>
    </source>
</reference>
<dbReference type="Gene3D" id="3.30.460.10">
    <property type="entry name" value="Beta Polymerase, domain 2"/>
    <property type="match status" value="1"/>
</dbReference>
<proteinExistence type="predicted"/>
<sequence>MANQLVEQFDRVHWILKDSKILAIVSSRAKQPDSLRTKLLSRAAEKNYQSLEEIESDIADLAGVRVALYFPAQRSKVVELLGRHFDVKETREHPDSQNPGAEDRAGVYTATHLRVEFAEVDFVVENRYKSSKIEIQVVSLLMHVWSAVNHNLTYKELSGTPTEGEFEKLKEIHDHMKAGEAALDGLKEAFDERLSQGNRQFDSLYALGIFIRESFPGESGENTTDSIGPIEPLFQALRSSSLDTRELLGPHIERWKTSLGERKIEGQIANSLLEYLVQTNAVQKPELNA</sequence>
<dbReference type="PANTHER" id="PTHR41773:SF1">
    <property type="entry name" value="RELA_SPOT DOMAIN-CONTAINING PROTEIN"/>
    <property type="match status" value="1"/>
</dbReference>
<organism evidence="2 3">
    <name type="scientific">Cladobotryum mycophilum</name>
    <dbReference type="NCBI Taxonomy" id="491253"/>
    <lineage>
        <taxon>Eukaryota</taxon>
        <taxon>Fungi</taxon>
        <taxon>Dikarya</taxon>
        <taxon>Ascomycota</taxon>
        <taxon>Pezizomycotina</taxon>
        <taxon>Sordariomycetes</taxon>
        <taxon>Hypocreomycetidae</taxon>
        <taxon>Hypocreales</taxon>
        <taxon>Hypocreaceae</taxon>
        <taxon>Cladobotryum</taxon>
    </lineage>
</organism>
<keyword evidence="3" id="KW-1185">Reference proteome</keyword>
<dbReference type="SMART" id="SM00954">
    <property type="entry name" value="RelA_SpoT"/>
    <property type="match status" value="1"/>
</dbReference>
<dbReference type="SUPFAM" id="SSF81301">
    <property type="entry name" value="Nucleotidyltransferase"/>
    <property type="match status" value="1"/>
</dbReference>
<dbReference type="Pfam" id="PF04607">
    <property type="entry name" value="RelA_SpoT"/>
    <property type="match status" value="1"/>
</dbReference>
<dbReference type="CDD" id="cd05399">
    <property type="entry name" value="NT_Rel-Spo_like"/>
    <property type="match status" value="1"/>
</dbReference>
<name>A0ABR0T122_9HYPO</name>
<evidence type="ECO:0000313" key="3">
    <source>
        <dbReference type="Proteomes" id="UP001338125"/>
    </source>
</evidence>
<comment type="caution">
    <text evidence="2">The sequence shown here is derived from an EMBL/GenBank/DDBJ whole genome shotgun (WGS) entry which is preliminary data.</text>
</comment>
<dbReference type="InterPro" id="IPR007685">
    <property type="entry name" value="RelA_SpoT"/>
</dbReference>
<feature type="domain" description="RelA/SpoT" evidence="1">
    <location>
        <begin position="27"/>
        <end position="160"/>
    </location>
</feature>